<comment type="function">
    <text evidence="5">Displays enzymatic activity both for medium-chain fatty acid (MCFA) ethyl ester synthesis and hydrolysis (esterase activity). MCFA are toxic for yeast and this enzyme could thus be involved in their detoxification by esterification.</text>
</comment>
<evidence type="ECO:0000259" key="9">
    <source>
        <dbReference type="Pfam" id="PF00561"/>
    </source>
</evidence>
<feature type="active site" description="Charge relay system" evidence="8">
    <location>
        <position position="378"/>
    </location>
</feature>
<evidence type="ECO:0000256" key="1">
    <source>
        <dbReference type="ARBA" id="ARBA00010884"/>
    </source>
</evidence>
<comment type="caution">
    <text evidence="10">The sequence shown here is derived from an EMBL/GenBank/DDBJ whole genome shotgun (WGS) entry which is preliminary data.</text>
</comment>
<dbReference type="PIRSF" id="PIRSF005211">
    <property type="entry name" value="Ab_hydro_YheT"/>
    <property type="match status" value="1"/>
</dbReference>
<sequence>MLLTSLPTEKQKHPVVKMEWFGRAKIQFTTAPKSLALKDNEGNTTSLLQVCRDTVPRCQLNPLLFNGHLQTIWTATSEHGPHVHYKRRIFEADHVQFKGTFAVDFVTEPSGDSDESLPPRTTYFSKEELANMGSDDSRPMLVILHGLTGGSHEVYLRYGIKSLVDEGKWEMCVINSRGCAKSRITTGLFYNARATWDTRTVVKWLRKTYPNRPLFGLGFSLGANIITNYIAEEGENCQFKAAVVISSPWNLEIGNKALKSTWIGHEIYLKTLGTSLRTLVENNKEEIQKYTDLDLSVLSNVNYLYEFDRAYQCPAWGYPTEDAYYRDASSVDSLLAVRIPLLALNASDDPIAVNIGLPYNEATKNPYTVLCTTSLGGHLGWFELFGGRWHGKPVYNFLNHMAFEIDHSSIDTRADSVAYSTSVSTSEYSPLRRKLNVKLQA</sequence>
<reference evidence="10 11" key="1">
    <citation type="submission" date="2023-10" db="EMBL/GenBank/DDBJ databases">
        <title>Draft genome sequence of Xylaria bambusicola isolate GMP-LS, the root and basal stem rot pathogen of sugarcane in Indonesia.</title>
        <authorList>
            <person name="Selvaraj P."/>
            <person name="Muralishankar V."/>
            <person name="Muruganantham S."/>
            <person name="Sp S."/>
            <person name="Haryani S."/>
            <person name="Lau K.J.X."/>
            <person name="Naqvi N.I."/>
        </authorList>
    </citation>
    <scope>NUCLEOTIDE SEQUENCE [LARGE SCALE GENOMIC DNA]</scope>
    <source>
        <strain evidence="10">GMP-LS</strain>
    </source>
</reference>
<dbReference type="EMBL" id="JAWHQM010000005">
    <property type="protein sequence ID" value="KAK5627211.1"/>
    <property type="molecule type" value="Genomic_DNA"/>
</dbReference>
<evidence type="ECO:0000256" key="6">
    <source>
        <dbReference type="ARBA" id="ARBA00066969"/>
    </source>
</evidence>
<keyword evidence="2" id="KW-0808">Transferase</keyword>
<organism evidence="10 11">
    <name type="scientific">Xylaria bambusicola</name>
    <dbReference type="NCBI Taxonomy" id="326684"/>
    <lineage>
        <taxon>Eukaryota</taxon>
        <taxon>Fungi</taxon>
        <taxon>Dikarya</taxon>
        <taxon>Ascomycota</taxon>
        <taxon>Pezizomycotina</taxon>
        <taxon>Sordariomycetes</taxon>
        <taxon>Xylariomycetidae</taxon>
        <taxon>Xylariales</taxon>
        <taxon>Xylariaceae</taxon>
        <taxon>Xylaria</taxon>
    </lineage>
</organism>
<dbReference type="GO" id="GO:0051792">
    <property type="term" value="P:medium-chain fatty acid biosynthetic process"/>
    <property type="evidence" value="ECO:0007669"/>
    <property type="project" value="TreeGrafter"/>
</dbReference>
<comment type="similarity">
    <text evidence="1">Belongs to the AB hydrolase superfamily. AB hydrolase 4 family.</text>
</comment>
<comment type="catalytic activity">
    <reaction evidence="4">
        <text>an aliphatic alcohol + acetyl-CoA = an acetyl ester + CoA</text>
        <dbReference type="Rhea" id="RHEA:17229"/>
        <dbReference type="ChEBI" id="CHEBI:2571"/>
        <dbReference type="ChEBI" id="CHEBI:47622"/>
        <dbReference type="ChEBI" id="CHEBI:57287"/>
        <dbReference type="ChEBI" id="CHEBI:57288"/>
        <dbReference type="EC" id="2.3.1.84"/>
    </reaction>
</comment>
<dbReference type="GO" id="GO:0008126">
    <property type="term" value="F:acetylesterase activity"/>
    <property type="evidence" value="ECO:0007669"/>
    <property type="project" value="TreeGrafter"/>
</dbReference>
<gene>
    <name evidence="10" type="ORF">RRF57_002926</name>
</gene>
<dbReference type="InterPro" id="IPR000073">
    <property type="entry name" value="AB_hydrolase_1"/>
</dbReference>
<keyword evidence="3" id="KW-0378">Hydrolase</keyword>
<dbReference type="InterPro" id="IPR050960">
    <property type="entry name" value="AB_hydrolase_4_sf"/>
</dbReference>
<evidence type="ECO:0000256" key="3">
    <source>
        <dbReference type="ARBA" id="ARBA00022801"/>
    </source>
</evidence>
<evidence type="ECO:0000256" key="7">
    <source>
        <dbReference type="ARBA" id="ARBA00080774"/>
    </source>
</evidence>
<dbReference type="PANTHER" id="PTHR10794:SF63">
    <property type="entry name" value="ALPHA_BETA HYDROLASE 1, ISOFORM A"/>
    <property type="match status" value="1"/>
</dbReference>
<name>A0AAN7UJG2_9PEZI</name>
<accession>A0AAN7UJG2</accession>
<dbReference type="AlphaFoldDB" id="A0AAN7UJG2"/>
<evidence type="ECO:0000256" key="8">
    <source>
        <dbReference type="PIRSR" id="PIRSR005211-1"/>
    </source>
</evidence>
<keyword evidence="11" id="KW-1185">Reference proteome</keyword>
<dbReference type="Proteomes" id="UP001305414">
    <property type="component" value="Unassembled WGS sequence"/>
</dbReference>
<dbReference type="GO" id="GO:0051793">
    <property type="term" value="P:medium-chain fatty acid catabolic process"/>
    <property type="evidence" value="ECO:0007669"/>
    <property type="project" value="UniProtKB-ARBA"/>
</dbReference>
<dbReference type="EC" id="2.3.1.84" evidence="6"/>
<dbReference type="PANTHER" id="PTHR10794">
    <property type="entry name" value="ABHYDROLASE DOMAIN-CONTAINING PROTEIN"/>
    <property type="match status" value="1"/>
</dbReference>
<evidence type="ECO:0000256" key="5">
    <source>
        <dbReference type="ARBA" id="ARBA00054277"/>
    </source>
</evidence>
<dbReference type="SUPFAM" id="SSF53474">
    <property type="entry name" value="alpha/beta-Hydrolases"/>
    <property type="match status" value="1"/>
</dbReference>
<feature type="active site" description="Charge relay system" evidence="8">
    <location>
        <position position="220"/>
    </location>
</feature>
<dbReference type="InterPro" id="IPR012020">
    <property type="entry name" value="ABHD4"/>
</dbReference>
<dbReference type="Pfam" id="PF00561">
    <property type="entry name" value="Abhydrolase_1"/>
    <property type="match status" value="1"/>
</dbReference>
<dbReference type="GO" id="GO:0047372">
    <property type="term" value="F:monoacylglycerol lipase activity"/>
    <property type="evidence" value="ECO:0007669"/>
    <property type="project" value="TreeGrafter"/>
</dbReference>
<protein>
    <recommendedName>
        <fullName evidence="6">alcohol O-acetyltransferase</fullName>
        <ecNumber evidence="6">2.3.1.84</ecNumber>
    </recommendedName>
    <alternativeName>
        <fullName evidence="7">Alcohol O-acetyltransferase</fullName>
    </alternativeName>
</protein>
<feature type="domain" description="AB hydrolase-1" evidence="9">
    <location>
        <begin position="139"/>
        <end position="363"/>
    </location>
</feature>
<dbReference type="FunFam" id="3.40.50.1820:FF:000137">
    <property type="entry name" value="EEB1p Acyl-coenzymeA:ethanol O-acyltransferase"/>
    <property type="match status" value="1"/>
</dbReference>
<dbReference type="GO" id="GO:0004026">
    <property type="term" value="F:alcohol O-acetyltransferase activity"/>
    <property type="evidence" value="ECO:0007669"/>
    <property type="project" value="UniProtKB-EC"/>
</dbReference>
<evidence type="ECO:0000313" key="10">
    <source>
        <dbReference type="EMBL" id="KAK5627211.1"/>
    </source>
</evidence>
<evidence type="ECO:0000313" key="11">
    <source>
        <dbReference type="Proteomes" id="UP001305414"/>
    </source>
</evidence>
<evidence type="ECO:0000256" key="2">
    <source>
        <dbReference type="ARBA" id="ARBA00022679"/>
    </source>
</evidence>
<proteinExistence type="inferred from homology"/>
<dbReference type="Gene3D" id="3.40.50.1820">
    <property type="entry name" value="alpha/beta hydrolase"/>
    <property type="match status" value="1"/>
</dbReference>
<evidence type="ECO:0000256" key="4">
    <source>
        <dbReference type="ARBA" id="ARBA00050620"/>
    </source>
</evidence>
<dbReference type="InterPro" id="IPR029058">
    <property type="entry name" value="AB_hydrolase_fold"/>
</dbReference>
<feature type="active site" description="Charge relay system" evidence="8">
    <location>
        <position position="349"/>
    </location>
</feature>